<name>A0AAV4NW93_CAEEX</name>
<dbReference type="EMBL" id="BPLR01003784">
    <property type="protein sequence ID" value="GIX88598.1"/>
    <property type="molecule type" value="Genomic_DNA"/>
</dbReference>
<comment type="caution">
    <text evidence="1">The sequence shown here is derived from an EMBL/GenBank/DDBJ whole genome shotgun (WGS) entry which is preliminary data.</text>
</comment>
<evidence type="ECO:0000313" key="1">
    <source>
        <dbReference type="EMBL" id="GIX88598.1"/>
    </source>
</evidence>
<gene>
    <name evidence="1" type="ORF">CEXT_245951</name>
</gene>
<accession>A0AAV4NW93</accession>
<keyword evidence="2" id="KW-1185">Reference proteome</keyword>
<dbReference type="Proteomes" id="UP001054945">
    <property type="component" value="Unassembled WGS sequence"/>
</dbReference>
<evidence type="ECO:0000313" key="2">
    <source>
        <dbReference type="Proteomes" id="UP001054945"/>
    </source>
</evidence>
<sequence length="71" mass="8525">MLVKKKDRNDLQRVAKAKEDLFSFKSPWNIIEEGGYEMEEINKRMKKKKSFPYSRAFGLREDKVEIQQQQS</sequence>
<dbReference type="AlphaFoldDB" id="A0AAV4NW93"/>
<proteinExistence type="predicted"/>
<protein>
    <submittedName>
        <fullName evidence="1">Uncharacterized protein</fullName>
    </submittedName>
</protein>
<organism evidence="1 2">
    <name type="scientific">Caerostris extrusa</name>
    <name type="common">Bark spider</name>
    <name type="synonym">Caerostris bankana</name>
    <dbReference type="NCBI Taxonomy" id="172846"/>
    <lineage>
        <taxon>Eukaryota</taxon>
        <taxon>Metazoa</taxon>
        <taxon>Ecdysozoa</taxon>
        <taxon>Arthropoda</taxon>
        <taxon>Chelicerata</taxon>
        <taxon>Arachnida</taxon>
        <taxon>Araneae</taxon>
        <taxon>Araneomorphae</taxon>
        <taxon>Entelegynae</taxon>
        <taxon>Araneoidea</taxon>
        <taxon>Araneidae</taxon>
        <taxon>Caerostris</taxon>
    </lineage>
</organism>
<reference evidence="1 2" key="1">
    <citation type="submission" date="2021-06" db="EMBL/GenBank/DDBJ databases">
        <title>Caerostris extrusa draft genome.</title>
        <authorList>
            <person name="Kono N."/>
            <person name="Arakawa K."/>
        </authorList>
    </citation>
    <scope>NUCLEOTIDE SEQUENCE [LARGE SCALE GENOMIC DNA]</scope>
</reference>